<organism evidence="2 3">
    <name type="scientific">Proteobacteria bacterium 228</name>
    <dbReference type="NCBI Taxonomy" id="2083153"/>
    <lineage>
        <taxon>Bacteria</taxon>
        <taxon>Pseudomonadati</taxon>
        <taxon>Pseudomonadota</taxon>
    </lineage>
</organism>
<protein>
    <submittedName>
        <fullName evidence="2">Uncharacterized protein</fullName>
    </submittedName>
</protein>
<proteinExistence type="predicted"/>
<dbReference type="Proteomes" id="UP000238196">
    <property type="component" value="Unassembled WGS sequence"/>
</dbReference>
<dbReference type="EMBL" id="PRLP01000036">
    <property type="protein sequence ID" value="PPC76982.1"/>
    <property type="molecule type" value="Genomic_DNA"/>
</dbReference>
<feature type="signal peptide" evidence="1">
    <location>
        <begin position="1"/>
        <end position="23"/>
    </location>
</feature>
<dbReference type="OrthoDB" id="196716at2"/>
<sequence>MKKAIIPLCLAASVLAASATVSAEPMGRPPMDQPPVGHVYKRLDISRMERHEINHHVYFHDSVNWYLYDPVRTVYVVVDEPQRPRAPVMRDQGEFGEVLTTLPPGAVAVMINGVQYFEKQGRLYLPTQRHGQSVYVHVNR</sequence>
<gene>
    <name evidence="2" type="ORF">C4K68_12775</name>
</gene>
<evidence type="ECO:0000313" key="2">
    <source>
        <dbReference type="EMBL" id="PPC76982.1"/>
    </source>
</evidence>
<dbReference type="AlphaFoldDB" id="A0A2S5KQL8"/>
<evidence type="ECO:0000313" key="3">
    <source>
        <dbReference type="Proteomes" id="UP000238196"/>
    </source>
</evidence>
<feature type="chain" id="PRO_5015651727" evidence="1">
    <location>
        <begin position="24"/>
        <end position="140"/>
    </location>
</feature>
<keyword evidence="1" id="KW-0732">Signal</keyword>
<reference evidence="2 3" key="1">
    <citation type="submission" date="2018-02" db="EMBL/GenBank/DDBJ databases">
        <title>novel marine gammaproteobacteria from coastal saline agro ecosystem.</title>
        <authorList>
            <person name="Krishnan R."/>
            <person name="Ramesh Kumar N."/>
        </authorList>
    </citation>
    <scope>NUCLEOTIDE SEQUENCE [LARGE SCALE GENOMIC DNA]</scope>
    <source>
        <strain evidence="2 3">228</strain>
    </source>
</reference>
<evidence type="ECO:0000256" key="1">
    <source>
        <dbReference type="SAM" id="SignalP"/>
    </source>
</evidence>
<name>A0A2S5KQL8_9PROT</name>
<accession>A0A2S5KQL8</accession>
<comment type="caution">
    <text evidence="2">The sequence shown here is derived from an EMBL/GenBank/DDBJ whole genome shotgun (WGS) entry which is preliminary data.</text>
</comment>